<dbReference type="Gene3D" id="2.20.140.10">
    <property type="entry name" value="WGR domain"/>
    <property type="match status" value="1"/>
</dbReference>
<evidence type="ECO:0000313" key="4">
    <source>
        <dbReference type="Proteomes" id="UP000231553"/>
    </source>
</evidence>
<dbReference type="SMART" id="SM00773">
    <property type="entry name" value="WGR"/>
    <property type="match status" value="1"/>
</dbReference>
<dbReference type="SUPFAM" id="SSF142921">
    <property type="entry name" value="WGR domain-like"/>
    <property type="match status" value="1"/>
</dbReference>
<evidence type="ECO:0000259" key="2">
    <source>
        <dbReference type="PROSITE" id="PS51977"/>
    </source>
</evidence>
<accession>A0A2M8J6C2</accession>
<dbReference type="OrthoDB" id="5801306at2"/>
<dbReference type="PROSITE" id="PS51977">
    <property type="entry name" value="WGR"/>
    <property type="match status" value="1"/>
</dbReference>
<dbReference type="InterPro" id="IPR036930">
    <property type="entry name" value="WGR_dom_sf"/>
</dbReference>
<proteinExistence type="predicted"/>
<dbReference type="Pfam" id="PF05406">
    <property type="entry name" value="WGR"/>
    <property type="match status" value="1"/>
</dbReference>
<dbReference type="EMBL" id="PGTB01000003">
    <property type="protein sequence ID" value="PJE38329.1"/>
    <property type="molecule type" value="Genomic_DNA"/>
</dbReference>
<sequence>MDDVPSVFEQYPSRNGSSRSVDLRRIDASLNMRRYYHMSLQPDLFGGVDLVREWGRIGCRGQSLIERHPDEHSAMDAMKAHDALKRKREYRPRTSI</sequence>
<feature type="region of interest" description="Disordered" evidence="1">
    <location>
        <begin position="1"/>
        <end position="20"/>
    </location>
</feature>
<dbReference type="InterPro" id="IPR008893">
    <property type="entry name" value="WGR_domain"/>
</dbReference>
<dbReference type="RefSeq" id="WP_100161083.1">
    <property type="nucleotide sequence ID" value="NZ_PGTB01000003.1"/>
</dbReference>
<dbReference type="CDD" id="cd07996">
    <property type="entry name" value="WGR_MMR_like"/>
    <property type="match status" value="1"/>
</dbReference>
<dbReference type="Proteomes" id="UP000231553">
    <property type="component" value="Unassembled WGS sequence"/>
</dbReference>
<dbReference type="InterPro" id="IPR049809">
    <property type="entry name" value="YehF/YfeS-like_WGR"/>
</dbReference>
<protein>
    <submittedName>
        <fullName evidence="3">Polymerase</fullName>
    </submittedName>
</protein>
<name>A0A2M8J6C2_9RHOB</name>
<organism evidence="3 4">
    <name type="scientific">Pseudooceanicola lipolyticus</name>
    <dbReference type="NCBI Taxonomy" id="2029104"/>
    <lineage>
        <taxon>Bacteria</taxon>
        <taxon>Pseudomonadati</taxon>
        <taxon>Pseudomonadota</taxon>
        <taxon>Alphaproteobacteria</taxon>
        <taxon>Rhodobacterales</taxon>
        <taxon>Paracoccaceae</taxon>
        <taxon>Pseudooceanicola</taxon>
    </lineage>
</organism>
<evidence type="ECO:0000313" key="3">
    <source>
        <dbReference type="EMBL" id="PJE38329.1"/>
    </source>
</evidence>
<keyword evidence="4" id="KW-1185">Reference proteome</keyword>
<dbReference type="AlphaFoldDB" id="A0A2M8J6C2"/>
<feature type="domain" description="WGR" evidence="2">
    <location>
        <begin position="1"/>
        <end position="96"/>
    </location>
</feature>
<evidence type="ECO:0000256" key="1">
    <source>
        <dbReference type="SAM" id="MobiDB-lite"/>
    </source>
</evidence>
<gene>
    <name evidence="3" type="ORF">CVM52_02890</name>
</gene>
<reference evidence="3 4" key="1">
    <citation type="journal article" date="2018" name="Int. J. Syst. Evol. Microbiol.">
        <title>Pseudooceanicola lipolyticus sp. nov., a marine alphaproteobacterium, reclassification of Oceanicola flagellatus as Pseudooceanicola flagellatus comb. nov. and emended description of the genus Pseudooceanicola.</title>
        <authorList>
            <person name="Huang M.-M."/>
            <person name="Guo L.-L."/>
            <person name="Wu Y.-H."/>
            <person name="Lai Q.-L."/>
            <person name="Shao Z.-Z."/>
            <person name="Wang C.-S."/>
            <person name="Wu M."/>
            <person name="Xu X.-W."/>
        </authorList>
    </citation>
    <scope>NUCLEOTIDE SEQUENCE [LARGE SCALE GENOMIC DNA]</scope>
    <source>
        <strain evidence="3 4">157</strain>
    </source>
</reference>
<comment type="caution">
    <text evidence="3">The sequence shown here is derived from an EMBL/GenBank/DDBJ whole genome shotgun (WGS) entry which is preliminary data.</text>
</comment>